<comment type="subcellular location">
    <subcellularLocation>
        <location evidence="1">Cell outer membrane</location>
    </subcellularLocation>
</comment>
<feature type="coiled-coil region" evidence="8">
    <location>
        <begin position="136"/>
        <end position="163"/>
    </location>
</feature>
<comment type="similarity">
    <text evidence="2">Belongs to the outer membrane factor (OMF) (TC 1.B.17) family.</text>
</comment>
<dbReference type="EMBL" id="MAGO01000001">
    <property type="protein sequence ID" value="OCC16422.1"/>
    <property type="molecule type" value="Genomic_DNA"/>
</dbReference>
<comment type="caution">
    <text evidence="9">The sequence shown here is derived from an EMBL/GenBank/DDBJ whole genome shotgun (WGS) entry which is preliminary data.</text>
</comment>
<accession>A0A1B9F924</accession>
<dbReference type="GO" id="GO:0009279">
    <property type="term" value="C:cell outer membrane"/>
    <property type="evidence" value="ECO:0007669"/>
    <property type="project" value="UniProtKB-SubCell"/>
</dbReference>
<reference evidence="9 10" key="1">
    <citation type="submission" date="2016-06" db="EMBL/GenBank/DDBJ databases">
        <title>Respiratory ammonification of nitrate coupled to the oxidation of elemental sulfur in deep-sea autotrophic thermophilic bacteria.</title>
        <authorList>
            <person name="Slobodkina G.B."/>
            <person name="Mardanov A.V."/>
            <person name="Ravin N.V."/>
            <person name="Frolova A.A."/>
            <person name="Viryasiv M.B."/>
            <person name="Chernyh N.A."/>
            <person name="Bonch-Osmolovskaya E.A."/>
            <person name="Slobodkin A.I."/>
        </authorList>
    </citation>
    <scope>NUCLEOTIDE SEQUENCE [LARGE SCALE GENOMIC DNA]</scope>
    <source>
        <strain evidence="9 10">S69</strain>
    </source>
</reference>
<evidence type="ECO:0000256" key="3">
    <source>
        <dbReference type="ARBA" id="ARBA00022448"/>
    </source>
</evidence>
<keyword evidence="6" id="KW-0472">Membrane</keyword>
<evidence type="ECO:0000256" key="4">
    <source>
        <dbReference type="ARBA" id="ARBA00022452"/>
    </source>
</evidence>
<organism evidence="9 10">
    <name type="scientific">Dissulfuribacter thermophilus</name>
    <dbReference type="NCBI Taxonomy" id="1156395"/>
    <lineage>
        <taxon>Bacteria</taxon>
        <taxon>Pseudomonadati</taxon>
        <taxon>Thermodesulfobacteriota</taxon>
        <taxon>Dissulfuribacteria</taxon>
        <taxon>Dissulfuribacterales</taxon>
        <taxon>Dissulfuribacteraceae</taxon>
        <taxon>Dissulfuribacter</taxon>
    </lineage>
</organism>
<sequence length="452" mass="51430">MRKIILCCFIFFYFLSFIGLIWPDVGHCGDRLSLEAALRHSLEDNPEVKAVLAELEGAQAKRIQARSAFFPKIDIEEDFLRTNNPVLVFMEKLDQELFGQEDFRIDRLNDPAPRSDWAMKLILTQPIFNRGKEIIGNELAKKAEEIIREKKRAIQERVAFETERAYLLAILATQKRVVLEKAIGTAKEGLEIAKKRYRSGKALKSDVLSSEARLMRLKQDLALAKSNEKVAMADLNRIMAQPQSIQWELDNRMLDQISDVPELETWLKKAKGRRPEILISKKMVDVAAIHKRGAKLNFLPSINLQGNYEFHGEDPLASSGESWSIMAKASFNIFNGLSDRGRLLEASADLLRAEAQRDKAVMHTEFEVRGAYYEFLASTEAVVAAQAEVERAQEALRILRSRYAQGFALMVEVLGAEDALKKSELRLAEAKYRTRLSYLKLRLFSGTVLSHR</sequence>
<keyword evidence="8" id="KW-0175">Coiled coil</keyword>
<evidence type="ECO:0000313" key="9">
    <source>
        <dbReference type="EMBL" id="OCC16422.1"/>
    </source>
</evidence>
<dbReference type="InterPro" id="IPR003423">
    <property type="entry name" value="OMP_efflux"/>
</dbReference>
<evidence type="ECO:0000256" key="7">
    <source>
        <dbReference type="ARBA" id="ARBA00023237"/>
    </source>
</evidence>
<evidence type="ECO:0000256" key="6">
    <source>
        <dbReference type="ARBA" id="ARBA00023136"/>
    </source>
</evidence>
<dbReference type="GO" id="GO:0015288">
    <property type="term" value="F:porin activity"/>
    <property type="evidence" value="ECO:0007669"/>
    <property type="project" value="TreeGrafter"/>
</dbReference>
<keyword evidence="3" id="KW-0813">Transport</keyword>
<evidence type="ECO:0000256" key="5">
    <source>
        <dbReference type="ARBA" id="ARBA00022692"/>
    </source>
</evidence>
<dbReference type="InterPro" id="IPR051906">
    <property type="entry name" value="TolC-like"/>
</dbReference>
<evidence type="ECO:0000313" key="10">
    <source>
        <dbReference type="Proteomes" id="UP000093080"/>
    </source>
</evidence>
<dbReference type="Pfam" id="PF02321">
    <property type="entry name" value="OEP"/>
    <property type="match status" value="2"/>
</dbReference>
<dbReference type="SUPFAM" id="SSF56954">
    <property type="entry name" value="Outer membrane efflux proteins (OEP)"/>
    <property type="match status" value="1"/>
</dbReference>
<dbReference type="RefSeq" id="WP_067615598.1">
    <property type="nucleotide sequence ID" value="NZ_MAGO01000001.1"/>
</dbReference>
<dbReference type="Proteomes" id="UP000093080">
    <property type="component" value="Unassembled WGS sequence"/>
</dbReference>
<evidence type="ECO:0000256" key="1">
    <source>
        <dbReference type="ARBA" id="ARBA00004442"/>
    </source>
</evidence>
<keyword evidence="7" id="KW-0998">Cell outer membrane</keyword>
<dbReference type="PANTHER" id="PTHR30026:SF20">
    <property type="entry name" value="OUTER MEMBRANE PROTEIN TOLC"/>
    <property type="match status" value="1"/>
</dbReference>
<dbReference type="OrthoDB" id="13803at2"/>
<keyword evidence="10" id="KW-1185">Reference proteome</keyword>
<dbReference type="GO" id="GO:0015562">
    <property type="term" value="F:efflux transmembrane transporter activity"/>
    <property type="evidence" value="ECO:0007669"/>
    <property type="project" value="InterPro"/>
</dbReference>
<dbReference type="AlphaFoldDB" id="A0A1B9F924"/>
<evidence type="ECO:0000256" key="2">
    <source>
        <dbReference type="ARBA" id="ARBA00007613"/>
    </source>
</evidence>
<protein>
    <submittedName>
        <fullName evidence="9">Outer membrane protein, RND efflux system</fullName>
    </submittedName>
</protein>
<keyword evidence="5" id="KW-0812">Transmembrane</keyword>
<name>A0A1B9F924_9BACT</name>
<dbReference type="GO" id="GO:1990281">
    <property type="term" value="C:efflux pump complex"/>
    <property type="evidence" value="ECO:0007669"/>
    <property type="project" value="TreeGrafter"/>
</dbReference>
<evidence type="ECO:0000256" key="8">
    <source>
        <dbReference type="SAM" id="Coils"/>
    </source>
</evidence>
<proteinExistence type="inferred from homology"/>
<dbReference type="STRING" id="1156395.DBT_0239"/>
<gene>
    <name evidence="9" type="ORF">DBT_0239</name>
</gene>
<dbReference type="PANTHER" id="PTHR30026">
    <property type="entry name" value="OUTER MEMBRANE PROTEIN TOLC"/>
    <property type="match status" value="1"/>
</dbReference>
<keyword evidence="4" id="KW-1134">Transmembrane beta strand</keyword>
<dbReference type="Gene3D" id="1.20.1600.10">
    <property type="entry name" value="Outer membrane efflux proteins (OEP)"/>
    <property type="match status" value="1"/>
</dbReference>